<evidence type="ECO:0000313" key="1">
    <source>
        <dbReference type="EMBL" id="KAK7091284.1"/>
    </source>
</evidence>
<accession>A0AAN9ARB3</accession>
<name>A0AAN9ARB3_9CAEN</name>
<dbReference type="EMBL" id="JBAMIC010000022">
    <property type="protein sequence ID" value="KAK7091284.1"/>
    <property type="molecule type" value="Genomic_DNA"/>
</dbReference>
<sequence length="77" mass="9068">MDWPANSPDMNPIEHAWDMLGRRVRENHAPPANLQQLLVLFQQEWQAIPQADLVTIVHSMRDRCNECRQNRGGYTHY</sequence>
<dbReference type="Proteomes" id="UP001374579">
    <property type="component" value="Unassembled WGS sequence"/>
</dbReference>
<comment type="caution">
    <text evidence="1">The sequence shown here is derived from an EMBL/GenBank/DDBJ whole genome shotgun (WGS) entry which is preliminary data.</text>
</comment>
<organism evidence="1 2">
    <name type="scientific">Littorina saxatilis</name>
    <dbReference type="NCBI Taxonomy" id="31220"/>
    <lineage>
        <taxon>Eukaryota</taxon>
        <taxon>Metazoa</taxon>
        <taxon>Spiralia</taxon>
        <taxon>Lophotrochozoa</taxon>
        <taxon>Mollusca</taxon>
        <taxon>Gastropoda</taxon>
        <taxon>Caenogastropoda</taxon>
        <taxon>Littorinimorpha</taxon>
        <taxon>Littorinoidea</taxon>
        <taxon>Littorinidae</taxon>
        <taxon>Littorina</taxon>
    </lineage>
</organism>
<gene>
    <name evidence="1" type="ORF">V1264_008988</name>
</gene>
<reference evidence="1 2" key="1">
    <citation type="submission" date="2024-02" db="EMBL/GenBank/DDBJ databases">
        <title>Chromosome-scale genome assembly of the rough periwinkle Littorina saxatilis.</title>
        <authorList>
            <person name="De Jode A."/>
            <person name="Faria R."/>
            <person name="Formenti G."/>
            <person name="Sims Y."/>
            <person name="Smith T.P."/>
            <person name="Tracey A."/>
            <person name="Wood J.M.D."/>
            <person name="Zagrodzka Z.B."/>
            <person name="Johannesson K."/>
            <person name="Butlin R.K."/>
            <person name="Leder E.H."/>
        </authorList>
    </citation>
    <scope>NUCLEOTIDE SEQUENCE [LARGE SCALE GENOMIC DNA]</scope>
    <source>
        <strain evidence="1">Snail1</strain>
        <tissue evidence="1">Muscle</tissue>
    </source>
</reference>
<evidence type="ECO:0008006" key="3">
    <source>
        <dbReference type="Google" id="ProtNLM"/>
    </source>
</evidence>
<evidence type="ECO:0000313" key="2">
    <source>
        <dbReference type="Proteomes" id="UP001374579"/>
    </source>
</evidence>
<dbReference type="GO" id="GO:0003676">
    <property type="term" value="F:nucleic acid binding"/>
    <property type="evidence" value="ECO:0007669"/>
    <property type="project" value="InterPro"/>
</dbReference>
<protein>
    <recommendedName>
        <fullName evidence="3">Tc1-like transposase DDE domain-containing protein</fullName>
    </recommendedName>
</protein>
<proteinExistence type="predicted"/>
<dbReference type="Gene3D" id="3.30.420.10">
    <property type="entry name" value="Ribonuclease H-like superfamily/Ribonuclease H"/>
    <property type="match status" value="1"/>
</dbReference>
<dbReference type="InterPro" id="IPR036397">
    <property type="entry name" value="RNaseH_sf"/>
</dbReference>
<dbReference type="AlphaFoldDB" id="A0AAN9ARB3"/>
<keyword evidence="2" id="KW-1185">Reference proteome</keyword>